<protein>
    <recommendedName>
        <fullName evidence="4">DUF3108 domain-containing protein</fullName>
    </recommendedName>
</protein>
<proteinExistence type="predicted"/>
<evidence type="ECO:0000313" key="2">
    <source>
        <dbReference type="EMBL" id="NYF89298.1"/>
    </source>
</evidence>
<sequence length="293" mass="32102">MSFVLLMIFAASIPATTMVPAQQVSPDAGGLQRHYADGMVSHYLMTGDNDGWKYTIRAADSVKRDTNGRFYEEIGWSDLTSNTQQTLTPASLAMRQTISLDDAATYLKVPNLANVQPLLIGPITDTLTFYSDLLLAIRAKLARPGQTAYVSRTTPNSWADGQRVLLGQDVVDFSLSVESSDAAGHTKTLLIQHVPPPELHVQQPGKWMQAPTSAKPNNFVQVSRESEGFSAETGTETFDVRLVVDTRDGRIVSAAIHNPVVLRVRTCTDRELTQCGSETTKTILREITLKLVP</sequence>
<reference evidence="2 3" key="1">
    <citation type="submission" date="2020-07" db="EMBL/GenBank/DDBJ databases">
        <title>Genomic Encyclopedia of Type Strains, Phase IV (KMG-V): Genome sequencing to study the core and pangenomes of soil and plant-associated prokaryotes.</title>
        <authorList>
            <person name="Whitman W."/>
        </authorList>
    </citation>
    <scope>NUCLEOTIDE SEQUENCE [LARGE SCALE GENOMIC DNA]</scope>
    <source>
        <strain evidence="2 3">M8UP22</strain>
    </source>
</reference>
<comment type="caution">
    <text evidence="2">The sequence shown here is derived from an EMBL/GenBank/DDBJ whole genome shotgun (WGS) entry which is preliminary data.</text>
</comment>
<evidence type="ECO:0000313" key="3">
    <source>
        <dbReference type="Proteomes" id="UP000564385"/>
    </source>
</evidence>
<organism evidence="2 3">
    <name type="scientific">Tunturiibacter lichenicola</name>
    <dbReference type="NCBI Taxonomy" id="2051959"/>
    <lineage>
        <taxon>Bacteria</taxon>
        <taxon>Pseudomonadati</taxon>
        <taxon>Acidobacteriota</taxon>
        <taxon>Terriglobia</taxon>
        <taxon>Terriglobales</taxon>
        <taxon>Acidobacteriaceae</taxon>
        <taxon>Tunturiibacter</taxon>
    </lineage>
</organism>
<keyword evidence="1" id="KW-0732">Signal</keyword>
<dbReference type="EMBL" id="JACCCU010000001">
    <property type="protein sequence ID" value="NYF89298.1"/>
    <property type="molecule type" value="Genomic_DNA"/>
</dbReference>
<dbReference type="Proteomes" id="UP000564385">
    <property type="component" value="Unassembled WGS sequence"/>
</dbReference>
<name>A0A852V8J8_9BACT</name>
<evidence type="ECO:0000256" key="1">
    <source>
        <dbReference type="SAM" id="SignalP"/>
    </source>
</evidence>
<evidence type="ECO:0008006" key="4">
    <source>
        <dbReference type="Google" id="ProtNLM"/>
    </source>
</evidence>
<gene>
    <name evidence="2" type="ORF">HDF08_001365</name>
</gene>
<accession>A0A852V8J8</accession>
<feature type="signal peptide" evidence="1">
    <location>
        <begin position="1"/>
        <end position="21"/>
    </location>
</feature>
<dbReference type="AlphaFoldDB" id="A0A852V8J8"/>
<feature type="chain" id="PRO_5032523714" description="DUF3108 domain-containing protein" evidence="1">
    <location>
        <begin position="22"/>
        <end position="293"/>
    </location>
</feature>